<keyword evidence="4" id="KW-0809">Transit peptide</keyword>
<evidence type="ECO:0000256" key="3">
    <source>
        <dbReference type="ARBA" id="ARBA00022801"/>
    </source>
</evidence>
<dbReference type="InterPro" id="IPR033120">
    <property type="entry name" value="HOTDOG_ACOT"/>
</dbReference>
<evidence type="ECO:0000256" key="2">
    <source>
        <dbReference type="ARBA" id="ARBA00022737"/>
    </source>
</evidence>
<accession>A0A9P6QS84</accession>
<evidence type="ECO:0000313" key="6">
    <source>
        <dbReference type="EMBL" id="KAG0286540.1"/>
    </source>
</evidence>
<dbReference type="PANTHER" id="PTHR12655:SF0">
    <property type="entry name" value="ACYL-COENZYME A THIOESTERASE 9, MITOCHONDRIAL"/>
    <property type="match status" value="1"/>
</dbReference>
<comment type="similarity">
    <text evidence="1">Belongs to the acyl coenzyme A hydrolase family.</text>
</comment>
<evidence type="ECO:0000259" key="5">
    <source>
        <dbReference type="PROSITE" id="PS51770"/>
    </source>
</evidence>
<dbReference type="GO" id="GO:0006637">
    <property type="term" value="P:acyl-CoA metabolic process"/>
    <property type="evidence" value="ECO:0007669"/>
    <property type="project" value="TreeGrafter"/>
</dbReference>
<dbReference type="CDD" id="cd03442">
    <property type="entry name" value="BFIT_BACH"/>
    <property type="match status" value="2"/>
</dbReference>
<evidence type="ECO:0000256" key="4">
    <source>
        <dbReference type="ARBA" id="ARBA00022946"/>
    </source>
</evidence>
<comment type="caution">
    <text evidence="6">The sequence shown here is derived from an EMBL/GenBank/DDBJ whole genome shotgun (WGS) entry which is preliminary data.</text>
</comment>
<dbReference type="AlphaFoldDB" id="A0A9P6QS84"/>
<dbReference type="OrthoDB" id="331699at2759"/>
<keyword evidence="3" id="KW-0378">Hydrolase</keyword>
<feature type="domain" description="HotDog ACOT-type" evidence="5">
    <location>
        <begin position="208"/>
        <end position="323"/>
    </location>
</feature>
<evidence type="ECO:0000313" key="7">
    <source>
        <dbReference type="Proteomes" id="UP000823405"/>
    </source>
</evidence>
<protein>
    <recommendedName>
        <fullName evidence="5">HotDog ACOT-type domain-containing protein</fullName>
    </recommendedName>
</protein>
<gene>
    <name evidence="6" type="ORF">BGZ97_007387</name>
</gene>
<feature type="domain" description="HotDog ACOT-type" evidence="5">
    <location>
        <begin position="1"/>
        <end position="129"/>
    </location>
</feature>
<dbReference type="SUPFAM" id="SSF54637">
    <property type="entry name" value="Thioesterase/thiol ester dehydrase-isomerase"/>
    <property type="match status" value="2"/>
</dbReference>
<dbReference type="PANTHER" id="PTHR12655">
    <property type="entry name" value="ACYL-COA THIOESTERASE"/>
    <property type="match status" value="1"/>
</dbReference>
<dbReference type="PROSITE" id="PS51770">
    <property type="entry name" value="HOTDOG_ACOT"/>
    <property type="match status" value="2"/>
</dbReference>
<dbReference type="Proteomes" id="UP000823405">
    <property type="component" value="Unassembled WGS sequence"/>
</dbReference>
<dbReference type="GO" id="GO:0005739">
    <property type="term" value="C:mitochondrion"/>
    <property type="evidence" value="ECO:0007669"/>
    <property type="project" value="TreeGrafter"/>
</dbReference>
<keyword evidence="2" id="KW-0677">Repeat</keyword>
<proteinExistence type="inferred from homology"/>
<dbReference type="Gene3D" id="3.10.129.10">
    <property type="entry name" value="Hotdog Thioesterase"/>
    <property type="match status" value="2"/>
</dbReference>
<dbReference type="EMBL" id="JAAAIN010003288">
    <property type="protein sequence ID" value="KAG0286540.1"/>
    <property type="molecule type" value="Genomic_DNA"/>
</dbReference>
<organism evidence="6 7">
    <name type="scientific">Linnemannia gamsii</name>
    <dbReference type="NCBI Taxonomy" id="64522"/>
    <lineage>
        <taxon>Eukaryota</taxon>
        <taxon>Fungi</taxon>
        <taxon>Fungi incertae sedis</taxon>
        <taxon>Mucoromycota</taxon>
        <taxon>Mortierellomycotina</taxon>
        <taxon>Mortierellomycetes</taxon>
        <taxon>Mortierellales</taxon>
        <taxon>Mortierellaceae</taxon>
        <taxon>Linnemannia</taxon>
    </lineage>
</organism>
<keyword evidence="7" id="KW-1185">Reference proteome</keyword>
<evidence type="ECO:0000256" key="1">
    <source>
        <dbReference type="ARBA" id="ARBA00010458"/>
    </source>
</evidence>
<dbReference type="GO" id="GO:0047617">
    <property type="term" value="F:fatty acyl-CoA hydrolase activity"/>
    <property type="evidence" value="ECO:0007669"/>
    <property type="project" value="TreeGrafter"/>
</dbReference>
<name>A0A9P6QS84_9FUNG</name>
<dbReference type="InterPro" id="IPR029069">
    <property type="entry name" value="HotDog_dom_sf"/>
</dbReference>
<reference evidence="6" key="1">
    <citation type="journal article" date="2020" name="Fungal Divers.">
        <title>Resolving the Mortierellaceae phylogeny through synthesis of multi-gene phylogenetics and phylogenomics.</title>
        <authorList>
            <person name="Vandepol N."/>
            <person name="Liber J."/>
            <person name="Desiro A."/>
            <person name="Na H."/>
            <person name="Kennedy M."/>
            <person name="Barry K."/>
            <person name="Grigoriev I.V."/>
            <person name="Miller A.N."/>
            <person name="O'Donnell K."/>
            <person name="Stajich J.E."/>
            <person name="Bonito G."/>
        </authorList>
    </citation>
    <scope>NUCLEOTIDE SEQUENCE</scope>
    <source>
        <strain evidence="6">NVP60</strain>
    </source>
</reference>
<dbReference type="FunFam" id="3.10.129.10:FF:000012">
    <property type="entry name" value="Acyl-coenzyme A thioesterase 9, mitochondrial"/>
    <property type="match status" value="1"/>
</dbReference>
<sequence length="363" mass="41014">MQDSYTEIILPFKTDKALLEEYINVGGSLRHGKIMEDLDALAGAISYKHTDDGKPDSSPLTIVTASVDRIDLLKPLGVCDLRLSGHVTYVGYSSMEIYMKMEEINKDKPGQHGDTILVARFTMVARDAITGKAAQVNPLLLRDDNEKKLFQMGEDHKTKKRAATDSALTKLPPTQEERFLIHDLYLEYSKYDDPQNKTNKPEDVEWMADTKMSAVHIMQPQDRNIHDKIFGGYLMRLAYELAFCNASSFIASRPTFLALDEISFRKPVPIGTFLALDSQIVYAEGGDHHSFQVMVKADVMDVKKGTRETTNTFWFTFTDPVKGTNRIMPKTYAESMLYLEGKRRRKLGSQLAGINRKSLGLQK</sequence>